<protein>
    <submittedName>
        <fullName evidence="1">Uncharacterized protein</fullName>
    </submittedName>
</protein>
<keyword evidence="2" id="KW-1185">Reference proteome</keyword>
<proteinExistence type="predicted"/>
<dbReference type="EMBL" id="JACEIK010001750">
    <property type="protein sequence ID" value="MCD7471954.1"/>
    <property type="molecule type" value="Genomic_DNA"/>
</dbReference>
<name>A0ABS8TN55_DATST</name>
<evidence type="ECO:0000313" key="2">
    <source>
        <dbReference type="Proteomes" id="UP000823775"/>
    </source>
</evidence>
<gene>
    <name evidence="1" type="ORF">HAX54_012770</name>
</gene>
<dbReference type="Proteomes" id="UP000823775">
    <property type="component" value="Unassembled WGS sequence"/>
</dbReference>
<comment type="caution">
    <text evidence="1">The sequence shown here is derived from an EMBL/GenBank/DDBJ whole genome shotgun (WGS) entry which is preliminary data.</text>
</comment>
<evidence type="ECO:0000313" key="1">
    <source>
        <dbReference type="EMBL" id="MCD7471954.1"/>
    </source>
</evidence>
<organism evidence="1 2">
    <name type="scientific">Datura stramonium</name>
    <name type="common">Jimsonweed</name>
    <name type="synonym">Common thornapple</name>
    <dbReference type="NCBI Taxonomy" id="4076"/>
    <lineage>
        <taxon>Eukaryota</taxon>
        <taxon>Viridiplantae</taxon>
        <taxon>Streptophyta</taxon>
        <taxon>Embryophyta</taxon>
        <taxon>Tracheophyta</taxon>
        <taxon>Spermatophyta</taxon>
        <taxon>Magnoliopsida</taxon>
        <taxon>eudicotyledons</taxon>
        <taxon>Gunneridae</taxon>
        <taxon>Pentapetalae</taxon>
        <taxon>asterids</taxon>
        <taxon>lamiids</taxon>
        <taxon>Solanales</taxon>
        <taxon>Solanaceae</taxon>
        <taxon>Solanoideae</taxon>
        <taxon>Datureae</taxon>
        <taxon>Datura</taxon>
    </lineage>
</organism>
<reference evidence="1 2" key="1">
    <citation type="journal article" date="2021" name="BMC Genomics">
        <title>Datura genome reveals duplications of psychoactive alkaloid biosynthetic genes and high mutation rate following tissue culture.</title>
        <authorList>
            <person name="Rajewski A."/>
            <person name="Carter-House D."/>
            <person name="Stajich J."/>
            <person name="Litt A."/>
        </authorList>
    </citation>
    <scope>NUCLEOTIDE SEQUENCE [LARGE SCALE GENOMIC DNA]</scope>
    <source>
        <strain evidence="1">AR-01</strain>
    </source>
</reference>
<accession>A0ABS8TN55</accession>
<sequence length="110" mass="12307">MEWKKSNETCEGKLLLDPTIPDIPTGFEQLEYEQCIAMPLALHGELPSASKFTCGNLSLPNDRAPDHDIINCHIPVKCFVEQLGVTIDWPQAAQAHNNMMARDMLQIDSD</sequence>